<comment type="caution">
    <text evidence="2">The sequence shown here is derived from an EMBL/GenBank/DDBJ whole genome shotgun (WGS) entry which is preliminary data.</text>
</comment>
<gene>
    <name evidence="2" type="ORF">J2S48_000948</name>
</gene>
<accession>A0ABU2CJE1</accession>
<dbReference type="EMBL" id="JAVDYE010000001">
    <property type="protein sequence ID" value="MDR7381433.1"/>
    <property type="molecule type" value="Genomic_DNA"/>
</dbReference>
<organism evidence="2 3">
    <name type="scientific">Promicromonospora iranensis</name>
    <dbReference type="NCBI Taxonomy" id="1105144"/>
    <lineage>
        <taxon>Bacteria</taxon>
        <taxon>Bacillati</taxon>
        <taxon>Actinomycetota</taxon>
        <taxon>Actinomycetes</taxon>
        <taxon>Micrococcales</taxon>
        <taxon>Promicromonosporaceae</taxon>
        <taxon>Promicromonospora</taxon>
    </lineage>
</organism>
<feature type="compositionally biased region" description="Basic and acidic residues" evidence="1">
    <location>
        <begin position="29"/>
        <end position="41"/>
    </location>
</feature>
<name>A0ABU2CJE1_9MICO</name>
<evidence type="ECO:0000313" key="3">
    <source>
        <dbReference type="Proteomes" id="UP001183585"/>
    </source>
</evidence>
<keyword evidence="3" id="KW-1185">Reference proteome</keyword>
<sequence length="75" mass="7990">MTDEKPNAEAAETQGTEEPTVATAPSTDAKAKFREALDRKNAARRRTSAGDVNTGAVHGSETTGPVQKMFRRKSG</sequence>
<evidence type="ECO:0000256" key="1">
    <source>
        <dbReference type="SAM" id="MobiDB-lite"/>
    </source>
</evidence>
<proteinExistence type="predicted"/>
<evidence type="ECO:0008006" key="4">
    <source>
        <dbReference type="Google" id="ProtNLM"/>
    </source>
</evidence>
<dbReference type="InterPro" id="IPR035172">
    <property type="entry name" value="DUF5302"/>
</dbReference>
<feature type="region of interest" description="Disordered" evidence="1">
    <location>
        <begin position="1"/>
        <end position="75"/>
    </location>
</feature>
<dbReference type="Proteomes" id="UP001183585">
    <property type="component" value="Unassembled WGS sequence"/>
</dbReference>
<dbReference type="Pfam" id="PF17227">
    <property type="entry name" value="DUF5302"/>
    <property type="match status" value="1"/>
</dbReference>
<reference evidence="2 3" key="1">
    <citation type="submission" date="2023-07" db="EMBL/GenBank/DDBJ databases">
        <title>Sequencing the genomes of 1000 actinobacteria strains.</title>
        <authorList>
            <person name="Klenk H.-P."/>
        </authorList>
    </citation>
    <scope>NUCLEOTIDE SEQUENCE [LARGE SCALE GENOMIC DNA]</scope>
    <source>
        <strain evidence="2 3">DSM 45554</strain>
    </source>
</reference>
<dbReference type="RefSeq" id="WP_274994209.1">
    <property type="nucleotide sequence ID" value="NZ_JAJQQP010000006.1"/>
</dbReference>
<evidence type="ECO:0000313" key="2">
    <source>
        <dbReference type="EMBL" id="MDR7381433.1"/>
    </source>
</evidence>
<protein>
    <recommendedName>
        <fullName evidence="4">DUF5302 domain-containing protein</fullName>
    </recommendedName>
</protein>